<organism evidence="1">
    <name type="scientific">Lepeophtheirus salmonis</name>
    <name type="common">Salmon louse</name>
    <name type="synonym">Caligus salmonis</name>
    <dbReference type="NCBI Taxonomy" id="72036"/>
    <lineage>
        <taxon>Eukaryota</taxon>
        <taxon>Metazoa</taxon>
        <taxon>Ecdysozoa</taxon>
        <taxon>Arthropoda</taxon>
        <taxon>Crustacea</taxon>
        <taxon>Multicrustacea</taxon>
        <taxon>Hexanauplia</taxon>
        <taxon>Copepoda</taxon>
        <taxon>Siphonostomatoida</taxon>
        <taxon>Caligidae</taxon>
        <taxon>Lepeophtheirus</taxon>
    </lineage>
</organism>
<accession>A0A0K2TKE9</accession>
<reference evidence="1" key="1">
    <citation type="submission" date="2014-05" db="EMBL/GenBank/DDBJ databases">
        <authorList>
            <person name="Chronopoulou M."/>
        </authorList>
    </citation>
    <scope>NUCLEOTIDE SEQUENCE</scope>
    <source>
        <tissue evidence="1">Whole organism</tissue>
    </source>
</reference>
<proteinExistence type="predicted"/>
<name>A0A0K2TKE9_LEPSM</name>
<sequence length="29" mass="3421">MVCCETLRSQALVHIDLKDWLGQHRQIIN</sequence>
<protein>
    <submittedName>
        <fullName evidence="1">Uncharacterized protein</fullName>
    </submittedName>
</protein>
<dbReference type="EMBL" id="HACA01009142">
    <property type="protein sequence ID" value="CDW26503.1"/>
    <property type="molecule type" value="Transcribed_RNA"/>
</dbReference>
<dbReference type="AlphaFoldDB" id="A0A0K2TKE9"/>
<evidence type="ECO:0000313" key="1">
    <source>
        <dbReference type="EMBL" id="CDW26503.1"/>
    </source>
</evidence>